<feature type="transmembrane region" description="Helical" evidence="3">
    <location>
        <begin position="286"/>
        <end position="308"/>
    </location>
</feature>
<evidence type="ECO:0000313" key="5">
    <source>
        <dbReference type="Proteomes" id="UP001652442"/>
    </source>
</evidence>
<dbReference type="Gene3D" id="1.20.120.20">
    <property type="entry name" value="Apolipoprotein"/>
    <property type="match status" value="1"/>
</dbReference>
<gene>
    <name evidence="4" type="ORF">OCV88_15305</name>
</gene>
<sequence length="313" mass="36418">MSMFLGRDSLRQGKTEEVRERKPKSVQKEDYLLKQIDEFRDKARQLQNLLGTKEQQVRELESLVNEREDKAQELDFVLRARREEADRLIKGVAQQLQNMIDILDQKMQQLDGNIQSQLERVDHEIDGGMQQFQEGVDRSLKSLNDKVDGQMTSLDEKVQRQLSSIDDKVESRLNQVDETVQTQFTQMDEKLTEQLREIDEKVSGQLGESLAKTAQDTQTVMLSVEELKESLEKMKTEINDKIHNEDVKCYRNIKNLIDTQEEQFSKVELSEDGIEQVNRSFGGLKFLAIFGLVDCVLLVFFLLFQFGVLDRFF</sequence>
<dbReference type="EMBL" id="JAOQJQ010000009">
    <property type="protein sequence ID" value="MCU6763675.1"/>
    <property type="molecule type" value="Genomic_DNA"/>
</dbReference>
<evidence type="ECO:0000256" key="3">
    <source>
        <dbReference type="SAM" id="Phobius"/>
    </source>
</evidence>
<comment type="caution">
    <text evidence="4">The sequence shown here is derived from an EMBL/GenBank/DDBJ whole genome shotgun (WGS) entry which is preliminary data.</text>
</comment>
<keyword evidence="1" id="KW-0175">Coiled coil</keyword>
<dbReference type="SUPFAM" id="SSF58113">
    <property type="entry name" value="Apolipoprotein A-I"/>
    <property type="match status" value="1"/>
</dbReference>
<keyword evidence="3" id="KW-0472">Membrane</keyword>
<evidence type="ECO:0000256" key="1">
    <source>
        <dbReference type="SAM" id="Coils"/>
    </source>
</evidence>
<keyword evidence="3" id="KW-0812">Transmembrane</keyword>
<accession>A0ABT2TN87</accession>
<dbReference type="RefSeq" id="WP_158426316.1">
    <property type="nucleotide sequence ID" value="NZ_JAOQJQ010000009.1"/>
</dbReference>
<feature type="region of interest" description="Disordered" evidence="2">
    <location>
        <begin position="1"/>
        <end position="24"/>
    </location>
</feature>
<feature type="compositionally biased region" description="Basic and acidic residues" evidence="2">
    <location>
        <begin position="8"/>
        <end position="20"/>
    </location>
</feature>
<evidence type="ECO:0000313" key="4">
    <source>
        <dbReference type="EMBL" id="MCU6763675.1"/>
    </source>
</evidence>
<name>A0ABT2TN87_9FIRM</name>
<organism evidence="4 5">
    <name type="scientific">Brotonthovivens ammoniilytica</name>
    <dbReference type="NCBI Taxonomy" id="2981725"/>
    <lineage>
        <taxon>Bacteria</taxon>
        <taxon>Bacillati</taxon>
        <taxon>Bacillota</taxon>
        <taxon>Clostridia</taxon>
        <taxon>Lachnospirales</taxon>
        <taxon>Lachnospiraceae</taxon>
        <taxon>Brotonthovivens</taxon>
    </lineage>
</organism>
<evidence type="ECO:0000256" key="2">
    <source>
        <dbReference type="SAM" id="MobiDB-lite"/>
    </source>
</evidence>
<reference evidence="4 5" key="1">
    <citation type="journal article" date="2021" name="ISME Commun">
        <title>Automated analysis of genomic sequences facilitates high-throughput and comprehensive description of bacteria.</title>
        <authorList>
            <person name="Hitch T.C.A."/>
        </authorList>
    </citation>
    <scope>NUCLEOTIDE SEQUENCE [LARGE SCALE GENOMIC DNA]</scope>
    <source>
        <strain evidence="4 5">Sanger_109</strain>
    </source>
</reference>
<keyword evidence="5" id="KW-1185">Reference proteome</keyword>
<dbReference type="Proteomes" id="UP001652442">
    <property type="component" value="Unassembled WGS sequence"/>
</dbReference>
<protein>
    <submittedName>
        <fullName evidence="4">Uncharacterized protein</fullName>
    </submittedName>
</protein>
<feature type="coiled-coil region" evidence="1">
    <location>
        <begin position="36"/>
        <end position="120"/>
    </location>
</feature>
<keyword evidence="3" id="KW-1133">Transmembrane helix</keyword>
<proteinExistence type="predicted"/>